<gene>
    <name evidence="2" type="ORF">BRW62_03600</name>
</gene>
<dbReference type="KEGG" id="slw:BRW62_03600"/>
<evidence type="ECO:0000256" key="1">
    <source>
        <dbReference type="SAM" id="Phobius"/>
    </source>
</evidence>
<dbReference type="EMBL" id="CP018092">
    <property type="protein sequence ID" value="ATS17978.1"/>
    <property type="molecule type" value="Genomic_DNA"/>
</dbReference>
<dbReference type="AlphaFoldDB" id="A0A2D2Q0E3"/>
<organism evidence="2 3">
    <name type="scientific">Parathermosynechococcus lividus PCC 6715</name>
    <dbReference type="NCBI Taxonomy" id="1917166"/>
    <lineage>
        <taxon>Bacteria</taxon>
        <taxon>Bacillati</taxon>
        <taxon>Cyanobacteriota</taxon>
        <taxon>Cyanophyceae</taxon>
        <taxon>Acaryochloridales</taxon>
        <taxon>Thermosynechococcaceae</taxon>
        <taxon>Parathermosynechococcus</taxon>
    </lineage>
</organism>
<proteinExistence type="predicted"/>
<dbReference type="OrthoDB" id="489316at2"/>
<accession>A0A2D2Q0E3</accession>
<sequence>MNPANLLNPEQWWTLFLDWLLAQAVAGAGGLPAAEQVAAEALREATGDRAQAIETIIWWRTGHAAGLGMLAALPMGLLSIVGISTSLAATYLLGANTAAAIAIVQGYDVNSAAVRSLILLTLLGGSATQMLKKAGLEVSERVSVHLLNQLPTHLLRQINQHLGYRLFTVGAQKGVFSVTTVVPVVSGLVGGAIDAAYVYQCAQVAKQVFERPVAEEPTSV</sequence>
<keyword evidence="1" id="KW-1133">Transmembrane helix</keyword>
<dbReference type="RefSeq" id="WP_099798333.1">
    <property type="nucleotide sequence ID" value="NZ_CP018092.1"/>
</dbReference>
<keyword evidence="1" id="KW-0812">Transmembrane</keyword>
<keyword evidence="1" id="KW-0472">Membrane</keyword>
<evidence type="ECO:0008006" key="4">
    <source>
        <dbReference type="Google" id="ProtNLM"/>
    </source>
</evidence>
<evidence type="ECO:0000313" key="2">
    <source>
        <dbReference type="EMBL" id="ATS17978.1"/>
    </source>
</evidence>
<reference evidence="2 3" key="1">
    <citation type="submission" date="2016-11" db="EMBL/GenBank/DDBJ databases">
        <title>Complete genome sequence of thermophilic cyanobacteria strain Synechococcus sp. PCC6715.</title>
        <authorList>
            <person name="Tang J."/>
            <person name="Daroch M."/>
            <person name="Liang Y."/>
            <person name="Jiang D."/>
            <person name="Shah M."/>
        </authorList>
    </citation>
    <scope>NUCLEOTIDE SEQUENCE [LARGE SCALE GENOMIC DNA]</scope>
    <source>
        <strain evidence="2 3">PCC 6715</strain>
    </source>
</reference>
<evidence type="ECO:0000313" key="3">
    <source>
        <dbReference type="Proteomes" id="UP000231057"/>
    </source>
</evidence>
<reference evidence="3" key="2">
    <citation type="journal article" date="2022" name="Front. Microbiol.">
        <title>Comparative Genomic Analysis Revealed Distinct Molecular Components and Organization of CO2-Concentrating Mechanism in Thermophilic Cyanobacteria.</title>
        <authorList>
            <person name="Tang J."/>
            <person name="Zhou H."/>
            <person name="Yao D."/>
            <person name="Riaz S."/>
            <person name="You D."/>
            <person name="Klepacz-Smolka A."/>
            <person name="Daroch M."/>
        </authorList>
    </citation>
    <scope>NUCLEOTIDE SEQUENCE [LARGE SCALE GENOMIC DNA]</scope>
    <source>
        <strain evidence="3">PCC 6715</strain>
    </source>
</reference>
<protein>
    <recommendedName>
        <fullName evidence="4">EcsC family protein</fullName>
    </recommendedName>
</protein>
<dbReference type="Proteomes" id="UP000231057">
    <property type="component" value="Chromosome"/>
</dbReference>
<keyword evidence="3" id="KW-1185">Reference proteome</keyword>
<name>A0A2D2Q0E3_PARLV</name>
<feature type="transmembrane region" description="Helical" evidence="1">
    <location>
        <begin position="67"/>
        <end position="92"/>
    </location>
</feature>